<gene>
    <name evidence="2" type="ORF">J0S82_008878</name>
</gene>
<organism evidence="2 3">
    <name type="scientific">Galemys pyrenaicus</name>
    <name type="common">Iberian desman</name>
    <name type="synonym">Pyrenean desman</name>
    <dbReference type="NCBI Taxonomy" id="202257"/>
    <lineage>
        <taxon>Eukaryota</taxon>
        <taxon>Metazoa</taxon>
        <taxon>Chordata</taxon>
        <taxon>Craniata</taxon>
        <taxon>Vertebrata</taxon>
        <taxon>Euteleostomi</taxon>
        <taxon>Mammalia</taxon>
        <taxon>Eutheria</taxon>
        <taxon>Laurasiatheria</taxon>
        <taxon>Eulipotyphla</taxon>
        <taxon>Talpidae</taxon>
        <taxon>Galemys</taxon>
    </lineage>
</organism>
<name>A0A8J6A825_GALPY</name>
<dbReference type="AlphaFoldDB" id="A0A8J6A825"/>
<accession>A0A8J6A825</accession>
<feature type="region of interest" description="Disordered" evidence="1">
    <location>
        <begin position="36"/>
        <end position="56"/>
    </location>
</feature>
<protein>
    <submittedName>
        <fullName evidence="2">Uncharacterized protein</fullName>
    </submittedName>
</protein>
<dbReference type="EMBL" id="JAGFMF010011799">
    <property type="protein sequence ID" value="KAG8512320.1"/>
    <property type="molecule type" value="Genomic_DNA"/>
</dbReference>
<feature type="region of interest" description="Disordered" evidence="1">
    <location>
        <begin position="134"/>
        <end position="153"/>
    </location>
</feature>
<reference evidence="2" key="1">
    <citation type="journal article" date="2021" name="Evol. Appl.">
        <title>The genome of the Pyrenean desman and the effects of bottlenecks and inbreeding on the genomic landscape of an endangered species.</title>
        <authorList>
            <person name="Escoda L."/>
            <person name="Castresana J."/>
        </authorList>
    </citation>
    <scope>NUCLEOTIDE SEQUENCE</scope>
    <source>
        <strain evidence="2">IBE-C5619</strain>
    </source>
</reference>
<evidence type="ECO:0000313" key="3">
    <source>
        <dbReference type="Proteomes" id="UP000700334"/>
    </source>
</evidence>
<evidence type="ECO:0000256" key="1">
    <source>
        <dbReference type="SAM" id="MobiDB-lite"/>
    </source>
</evidence>
<feature type="region of interest" description="Disordered" evidence="1">
    <location>
        <begin position="313"/>
        <end position="336"/>
    </location>
</feature>
<proteinExistence type="predicted"/>
<dbReference type="Proteomes" id="UP000700334">
    <property type="component" value="Unassembled WGS sequence"/>
</dbReference>
<keyword evidence="3" id="KW-1185">Reference proteome</keyword>
<evidence type="ECO:0000313" key="2">
    <source>
        <dbReference type="EMBL" id="KAG8512320.1"/>
    </source>
</evidence>
<feature type="compositionally biased region" description="Basic and acidic residues" evidence="1">
    <location>
        <begin position="326"/>
        <end position="336"/>
    </location>
</feature>
<comment type="caution">
    <text evidence="2">The sequence shown here is derived from an EMBL/GenBank/DDBJ whole genome shotgun (WGS) entry which is preliminary data.</text>
</comment>
<sequence>MLPSMPLVVSKQEKDKILARRINVYVEHIKYSGRASRDLPPHAPQPAREPALSSTAWTPTDGFRVDSPPVWTQVLSVKRCVGWFPYLQLQTNTGIQAVFDNELEGGFSHPVGVYCDPTDLTNLCPFGQTCGPPSAPGNPSRKLQKGASTEWSSDTALEAGPSAGRTHCFLLVLRCAARARARPASWRGSLSPPGSGVWASVREAQAAECRVSELPGCAGDRQAGCGFPFSLHVSSATAGAKEGDGRHSWHVGCQGPRHLLETKYPAWPRVRSGPGSLRRSEVNASATSLRNFFNAKLRDHDVLVHVACEVTPTEEQPHPVMGTPGHTRDQDSFTRN</sequence>